<dbReference type="Gene3D" id="2.60.20.10">
    <property type="entry name" value="Crystallins"/>
    <property type="match status" value="1"/>
</dbReference>
<reference evidence="2" key="1">
    <citation type="journal article" date="2020" name="Stud. Mycol.">
        <title>101 Dothideomycetes genomes: a test case for predicting lifestyles and emergence of pathogens.</title>
        <authorList>
            <person name="Haridas S."/>
            <person name="Albert R."/>
            <person name="Binder M."/>
            <person name="Bloem J."/>
            <person name="Labutti K."/>
            <person name="Salamov A."/>
            <person name="Andreopoulos B."/>
            <person name="Baker S."/>
            <person name="Barry K."/>
            <person name="Bills G."/>
            <person name="Bluhm B."/>
            <person name="Cannon C."/>
            <person name="Castanera R."/>
            <person name="Culley D."/>
            <person name="Daum C."/>
            <person name="Ezra D."/>
            <person name="Gonzalez J."/>
            <person name="Henrissat B."/>
            <person name="Kuo A."/>
            <person name="Liang C."/>
            <person name="Lipzen A."/>
            <person name="Lutzoni F."/>
            <person name="Magnuson J."/>
            <person name="Mondo S."/>
            <person name="Nolan M."/>
            <person name="Ohm R."/>
            <person name="Pangilinan J."/>
            <person name="Park H.-J."/>
            <person name="Ramirez L."/>
            <person name="Alfaro M."/>
            <person name="Sun H."/>
            <person name="Tritt A."/>
            <person name="Yoshinaga Y."/>
            <person name="Zwiers L.-H."/>
            <person name="Turgeon B."/>
            <person name="Goodwin S."/>
            <person name="Spatafora J."/>
            <person name="Crous P."/>
            <person name="Grigoriev I."/>
        </authorList>
    </citation>
    <scope>NUCLEOTIDE SEQUENCE</scope>
    <source>
        <strain evidence="2">CBS 207.26</strain>
    </source>
</reference>
<evidence type="ECO:0000256" key="1">
    <source>
        <dbReference type="SAM" id="SignalP"/>
    </source>
</evidence>
<dbReference type="Proteomes" id="UP000800200">
    <property type="component" value="Unassembled WGS sequence"/>
</dbReference>
<protein>
    <recommendedName>
        <fullName evidence="4">Ecp2 effector protein domain-containing protein</fullName>
    </recommendedName>
</protein>
<dbReference type="OrthoDB" id="2910287at2759"/>
<dbReference type="EMBL" id="ML994696">
    <property type="protein sequence ID" value="KAF2177027.1"/>
    <property type="molecule type" value="Genomic_DNA"/>
</dbReference>
<keyword evidence="1" id="KW-0732">Signal</keyword>
<feature type="signal peptide" evidence="1">
    <location>
        <begin position="1"/>
        <end position="22"/>
    </location>
</feature>
<evidence type="ECO:0008006" key="4">
    <source>
        <dbReference type="Google" id="ProtNLM"/>
    </source>
</evidence>
<keyword evidence="3" id="KW-1185">Reference proteome</keyword>
<feature type="chain" id="PRO_5025692964" description="Ecp2 effector protein domain-containing protein" evidence="1">
    <location>
        <begin position="23"/>
        <end position="162"/>
    </location>
</feature>
<dbReference type="AlphaFoldDB" id="A0A6A6DC74"/>
<accession>A0A6A6DC74</accession>
<evidence type="ECO:0000313" key="3">
    <source>
        <dbReference type="Proteomes" id="UP000800200"/>
    </source>
</evidence>
<name>A0A6A6DC74_9PEZI</name>
<gene>
    <name evidence="2" type="ORF">K469DRAFT_604852</name>
</gene>
<sequence>MYSKFFKTFLPALLSLAILTSATPAPLPRGDISEIASPASGTVSGSIESLRKRSPGIGGLYMCKDHNWQGECFYIKVPRMAECWDLLDNWKNVITSFGPGAVANKFDEFHCTIFREPNCKGSSAFLKYPGTSDLTNWGMNDKGQSIICNWEDQKAHGLGIGT</sequence>
<proteinExistence type="predicted"/>
<evidence type="ECO:0000313" key="2">
    <source>
        <dbReference type="EMBL" id="KAF2177027.1"/>
    </source>
</evidence>
<organism evidence="2 3">
    <name type="scientific">Zopfia rhizophila CBS 207.26</name>
    <dbReference type="NCBI Taxonomy" id="1314779"/>
    <lineage>
        <taxon>Eukaryota</taxon>
        <taxon>Fungi</taxon>
        <taxon>Dikarya</taxon>
        <taxon>Ascomycota</taxon>
        <taxon>Pezizomycotina</taxon>
        <taxon>Dothideomycetes</taxon>
        <taxon>Dothideomycetes incertae sedis</taxon>
        <taxon>Zopfiaceae</taxon>
        <taxon>Zopfia</taxon>
    </lineage>
</organism>